<feature type="domain" description="PAC" evidence="4">
    <location>
        <begin position="438"/>
        <end position="491"/>
    </location>
</feature>
<protein>
    <submittedName>
        <fullName evidence="7">EAL domain-containing protein</fullName>
    </submittedName>
</protein>
<dbReference type="InterPro" id="IPR043128">
    <property type="entry name" value="Rev_trsase/Diguanyl_cyclase"/>
</dbReference>
<dbReference type="SMART" id="SM00267">
    <property type="entry name" value="GGDEF"/>
    <property type="match status" value="1"/>
</dbReference>
<keyword evidence="2" id="KW-0472">Membrane</keyword>
<evidence type="ECO:0000256" key="2">
    <source>
        <dbReference type="SAM" id="Phobius"/>
    </source>
</evidence>
<dbReference type="Pfam" id="PF00990">
    <property type="entry name" value="GGDEF"/>
    <property type="match status" value="1"/>
</dbReference>
<feature type="transmembrane region" description="Helical" evidence="2">
    <location>
        <begin position="37"/>
        <end position="58"/>
    </location>
</feature>
<feature type="domain" description="PAC" evidence="4">
    <location>
        <begin position="569"/>
        <end position="619"/>
    </location>
</feature>
<dbReference type="PANTHER" id="PTHR44757:SF2">
    <property type="entry name" value="BIOFILM ARCHITECTURE MAINTENANCE PROTEIN MBAA"/>
    <property type="match status" value="1"/>
</dbReference>
<dbReference type="PROSITE" id="PS50113">
    <property type="entry name" value="PAC"/>
    <property type="match status" value="2"/>
</dbReference>
<dbReference type="CDD" id="cd01949">
    <property type="entry name" value="GGDEF"/>
    <property type="match status" value="1"/>
</dbReference>
<dbReference type="SMART" id="SM00086">
    <property type="entry name" value="PAC"/>
    <property type="match status" value="2"/>
</dbReference>
<feature type="domain" description="PAS" evidence="3">
    <location>
        <begin position="492"/>
        <end position="544"/>
    </location>
</feature>
<keyword evidence="8" id="KW-1185">Reference proteome</keyword>
<evidence type="ECO:0000259" key="5">
    <source>
        <dbReference type="PROSITE" id="PS50883"/>
    </source>
</evidence>
<dbReference type="InterPro" id="IPR001610">
    <property type="entry name" value="PAC"/>
</dbReference>
<evidence type="ECO:0000259" key="6">
    <source>
        <dbReference type="PROSITE" id="PS50887"/>
    </source>
</evidence>
<dbReference type="InterPro" id="IPR029787">
    <property type="entry name" value="Nucleotide_cyclase"/>
</dbReference>
<dbReference type="Pfam" id="PF08447">
    <property type="entry name" value="PAS_3"/>
    <property type="match status" value="1"/>
</dbReference>
<feature type="domain" description="EAL" evidence="5">
    <location>
        <begin position="798"/>
        <end position="1052"/>
    </location>
</feature>
<dbReference type="NCBIfam" id="TIGR00254">
    <property type="entry name" value="GGDEF"/>
    <property type="match status" value="1"/>
</dbReference>
<evidence type="ECO:0000256" key="1">
    <source>
        <dbReference type="SAM" id="MobiDB-lite"/>
    </source>
</evidence>
<gene>
    <name evidence="7" type="ORF">QRD43_03765</name>
</gene>
<dbReference type="EMBL" id="JASVDS010000001">
    <property type="protein sequence ID" value="MDL5031014.1"/>
    <property type="molecule type" value="Genomic_DNA"/>
</dbReference>
<dbReference type="CDD" id="cd01948">
    <property type="entry name" value="EAL"/>
    <property type="match status" value="1"/>
</dbReference>
<dbReference type="InterPro" id="IPR052155">
    <property type="entry name" value="Biofilm_reg_signaling"/>
</dbReference>
<feature type="domain" description="PAS" evidence="3">
    <location>
        <begin position="396"/>
        <end position="434"/>
    </location>
</feature>
<dbReference type="CDD" id="cd12914">
    <property type="entry name" value="PDC1_DGC_like"/>
    <property type="match status" value="1"/>
</dbReference>
<dbReference type="InterPro" id="IPR000014">
    <property type="entry name" value="PAS"/>
</dbReference>
<evidence type="ECO:0000313" key="8">
    <source>
        <dbReference type="Proteomes" id="UP001238603"/>
    </source>
</evidence>
<dbReference type="SUPFAM" id="SSF141868">
    <property type="entry name" value="EAL domain-like"/>
    <property type="match status" value="1"/>
</dbReference>
<feature type="region of interest" description="Disordered" evidence="1">
    <location>
        <begin position="1"/>
        <end position="33"/>
    </location>
</feature>
<dbReference type="InterPro" id="IPR035919">
    <property type="entry name" value="EAL_sf"/>
</dbReference>
<feature type="compositionally biased region" description="Low complexity" evidence="1">
    <location>
        <begin position="7"/>
        <end position="16"/>
    </location>
</feature>
<evidence type="ECO:0000259" key="4">
    <source>
        <dbReference type="PROSITE" id="PS50113"/>
    </source>
</evidence>
<dbReference type="SUPFAM" id="SSF55073">
    <property type="entry name" value="Nucleotide cyclase"/>
    <property type="match status" value="1"/>
</dbReference>
<dbReference type="SMART" id="SM00052">
    <property type="entry name" value="EAL"/>
    <property type="match status" value="1"/>
</dbReference>
<dbReference type="SMART" id="SM00091">
    <property type="entry name" value="PAS"/>
    <property type="match status" value="2"/>
</dbReference>
<dbReference type="Pfam" id="PF00563">
    <property type="entry name" value="EAL"/>
    <property type="match status" value="1"/>
</dbReference>
<dbReference type="PROSITE" id="PS50887">
    <property type="entry name" value="GGDEF"/>
    <property type="match status" value="1"/>
</dbReference>
<dbReference type="RefSeq" id="WP_285981134.1">
    <property type="nucleotide sequence ID" value="NZ_JASVDS010000001.1"/>
</dbReference>
<proteinExistence type="predicted"/>
<accession>A0ABT7LEW2</accession>
<dbReference type="PANTHER" id="PTHR44757">
    <property type="entry name" value="DIGUANYLATE CYCLASE DGCP"/>
    <property type="match status" value="1"/>
</dbReference>
<dbReference type="Gene3D" id="3.30.70.270">
    <property type="match status" value="1"/>
</dbReference>
<keyword evidence="2" id="KW-1133">Transmembrane helix</keyword>
<reference evidence="7 8" key="1">
    <citation type="submission" date="2023-06" db="EMBL/GenBank/DDBJ databases">
        <title>Pelomonas sp. APW6 16S ribosomal RNA gene genome sequencing and assembly.</title>
        <authorList>
            <person name="Woo H."/>
        </authorList>
    </citation>
    <scope>NUCLEOTIDE SEQUENCE [LARGE SCALE GENOMIC DNA]</scope>
    <source>
        <strain evidence="7 8">APW6</strain>
    </source>
</reference>
<dbReference type="SUPFAM" id="SSF55785">
    <property type="entry name" value="PYP-like sensor domain (PAS domain)"/>
    <property type="match status" value="2"/>
</dbReference>
<dbReference type="Gene3D" id="3.20.20.450">
    <property type="entry name" value="EAL domain"/>
    <property type="match status" value="1"/>
</dbReference>
<comment type="caution">
    <text evidence="7">The sequence shown here is derived from an EMBL/GenBank/DDBJ whole genome shotgun (WGS) entry which is preliminary data.</text>
</comment>
<dbReference type="InterPro" id="IPR013655">
    <property type="entry name" value="PAS_fold_3"/>
</dbReference>
<dbReference type="NCBIfam" id="TIGR00229">
    <property type="entry name" value="sensory_box"/>
    <property type="match status" value="2"/>
</dbReference>
<feature type="transmembrane region" description="Helical" evidence="2">
    <location>
        <begin position="320"/>
        <end position="341"/>
    </location>
</feature>
<dbReference type="Pfam" id="PF13426">
    <property type="entry name" value="PAS_9"/>
    <property type="match status" value="1"/>
</dbReference>
<dbReference type="InterPro" id="IPR001633">
    <property type="entry name" value="EAL_dom"/>
</dbReference>
<dbReference type="InterPro" id="IPR000700">
    <property type="entry name" value="PAS-assoc_C"/>
</dbReference>
<dbReference type="Gene3D" id="3.30.450.20">
    <property type="entry name" value="PAS domain"/>
    <property type="match status" value="3"/>
</dbReference>
<keyword evidence="2" id="KW-0812">Transmembrane</keyword>
<name>A0ABT7LEW2_9BURK</name>
<dbReference type="PROSITE" id="PS50112">
    <property type="entry name" value="PAS"/>
    <property type="match status" value="2"/>
</dbReference>
<sequence>MVMLPFSSSRPAAADRPSPDAAPPVAMGSGSTRRRPWHAWLGLCLALAGMWLLLALWLHNERRVARAHESEKLQSLVQTLDGIVSQQLIAIQAALQTVDAEYPSWRRDQKQADGEAVLQTLTRAMPGVRLLLVVDASGRIQASSMPELLGRDVSDRPYFRQSRQRPQEGLLHITPPFKTLLDDRSVALARSLHDAEGHWQGVIVASLDPNYFALVLATVQPSEDTWAAIAHEGGTIFAVQPYMEGWIGGNVLARPGSVLENHLRSGQPASLHLQQSGLSHDLRLVAARSVSPDSLWLDQRLHVAVGRSMRSVEGPWRRQLFSALLGGSVVSLLALLGLYLYQRRRRLVEHLRQQQRRTERDSAARTALALDGAELGLWDWNLVTGESRFDARWCAMLGHEPHEIEGHVRAWEDRLHPDDSAVVREQLRRYLAGELAHYTQDYRMRHRAGHWVWIHANGRIMARDAERRPTRVVGTHMDISATKWAEAQLQAQAQHTQAILDHMVDGMITMDAQGRIDAINPAACRMFGYEAAELVGQRVELLMPATERPHHAGHVRRYLDTRVPHVIGIGRDVSGQRKDGTIFPMSLAVSQIERDGEPLFIGLTRDITERRKAEAEIEQLAFYDSLTGLPNRRLLLDRLNQALAINRRTQRHGAVLFIDLDNFKALNDTLGHGMGDRVLVGVGRRLQAALRTEDTIARWGGDEFVVVLQDLGQNAQVAALHAEAAAEKLLRVLGQPHQLDGHQHHSTPSIGIVIWGGDVNSSEDLLKHADHAMYQAKGAGRNRLCFFDPATQAAMAETTALEADLRQAIDCQQLELFYQAQVDTSGRIVGAEALLRWNHPQRGWVSPARFIPLAEQTGLIAQLGEWVLQQACAQLGLWAREPQLADITLAVNLSAHQFRQKGFLGFMQQLLARSGAPTERLKLELTESALVDNVEQVIALMLALRSLGLRFSLDDFGTGYSSLAYLKRLPLDQLKIDQSFVHDLVKEPNALAIAHAVIQLGDSLGLDVIAEGVETEAQRDALVQQGCHAFQGYLYARPLPLADFEALVRRGTEGSQPPLS</sequence>
<evidence type="ECO:0000313" key="7">
    <source>
        <dbReference type="EMBL" id="MDL5031014.1"/>
    </source>
</evidence>
<organism evidence="7 8">
    <name type="scientific">Roseateles subflavus</name>
    <dbReference type="NCBI Taxonomy" id="3053353"/>
    <lineage>
        <taxon>Bacteria</taxon>
        <taxon>Pseudomonadati</taxon>
        <taxon>Pseudomonadota</taxon>
        <taxon>Betaproteobacteria</taxon>
        <taxon>Burkholderiales</taxon>
        <taxon>Sphaerotilaceae</taxon>
        <taxon>Roseateles</taxon>
    </lineage>
</organism>
<dbReference type="CDD" id="cd00130">
    <property type="entry name" value="PAS"/>
    <property type="match status" value="2"/>
</dbReference>
<feature type="domain" description="GGDEF" evidence="6">
    <location>
        <begin position="651"/>
        <end position="789"/>
    </location>
</feature>
<dbReference type="Proteomes" id="UP001238603">
    <property type="component" value="Unassembled WGS sequence"/>
</dbReference>
<evidence type="ECO:0000259" key="3">
    <source>
        <dbReference type="PROSITE" id="PS50112"/>
    </source>
</evidence>
<dbReference type="PROSITE" id="PS50883">
    <property type="entry name" value="EAL"/>
    <property type="match status" value="1"/>
</dbReference>
<dbReference type="InterPro" id="IPR000160">
    <property type="entry name" value="GGDEF_dom"/>
</dbReference>
<dbReference type="InterPro" id="IPR035965">
    <property type="entry name" value="PAS-like_dom_sf"/>
</dbReference>